<feature type="region of interest" description="Disordered" evidence="1">
    <location>
        <begin position="99"/>
        <end position="122"/>
    </location>
</feature>
<comment type="caution">
    <text evidence="2">The sequence shown here is derived from an EMBL/GenBank/DDBJ whole genome shotgun (WGS) entry which is preliminary data.</text>
</comment>
<gene>
    <name evidence="2" type="ORF">OSTQU699_LOCUS2995</name>
</gene>
<sequence length="686" mass="74475">MEVHQLVQFVQVQEVHQYQEVVHVHNEEAAWEGRSRCCGAGPVMQRFMGGGRKYSKAAIGPGSQWLANPIYTPPEHPPPVDSIRQMECPLRTVAKHLSRVSRRSLDRSSSAARSASSSSFQDSVRVTGEEGLVWSCNPVFADEQGVPWGLGPEGGVPPSRHPARLSSRISRTSRISSAFDAELSPLPRIKTSHERELTDDSAKELATGALSGVSPVVSGFMSSRDPRDFDSANMSYMADWLCPDDLRSRALRLSPRPAGRQGGVHAGPGRDSCMDELIHRLEESSWSKIGKLRSDIEDKQGEIASLIDAVSDGTSQRRKIRSFPLPDALAQIHELREMIQQMDCVIAKLYQDIAREIAALAKMGNAMKTPRASVPWHVSGAQAMTPWPMSSGAVRKQRLSSGSRRRSIKGPPRQDSLEGETLSRLEVQVQVLAEQLHVLQDKVRDQKMRRSAGHRSEHAAAKHKSDRRASRKRAEIPAAKNGPPADEAAVRPAIAVADSVDRPLEPFAEVQVVVSAEEEDEVAAEEEEEIAADGSGDAGIAEGGSTPRSAASSDGADAASVVERGSDASDVSGTYEIVLNPFFDDGDNPIFEDDVDDARMPPLFDGCWRQERFWPTGGQFDSIAALQALVAESDAEIARLTAEIGGGVGYYAPVYYAAEPVGVAGFMHRNPVFDGQGPYEQGVVVV</sequence>
<dbReference type="EMBL" id="CAJHUC010000689">
    <property type="protein sequence ID" value="CAD7697634.1"/>
    <property type="molecule type" value="Genomic_DNA"/>
</dbReference>
<feature type="compositionally biased region" description="Basic residues" evidence="1">
    <location>
        <begin position="461"/>
        <end position="471"/>
    </location>
</feature>
<proteinExistence type="predicted"/>
<dbReference type="AlphaFoldDB" id="A0A8S1IUY1"/>
<feature type="region of interest" description="Disordered" evidence="1">
    <location>
        <begin position="383"/>
        <end position="421"/>
    </location>
</feature>
<feature type="compositionally biased region" description="Basic and acidic residues" evidence="1">
    <location>
        <begin position="443"/>
        <end position="460"/>
    </location>
</feature>
<evidence type="ECO:0000313" key="2">
    <source>
        <dbReference type="EMBL" id="CAD7697634.1"/>
    </source>
</evidence>
<feature type="region of interest" description="Disordered" evidence="1">
    <location>
        <begin position="149"/>
        <end position="171"/>
    </location>
</feature>
<accession>A0A8S1IUY1</accession>
<feature type="compositionally biased region" description="Acidic residues" evidence="1">
    <location>
        <begin position="518"/>
        <end position="531"/>
    </location>
</feature>
<name>A0A8S1IUY1_9CHLO</name>
<protein>
    <submittedName>
        <fullName evidence="2">Uncharacterized protein</fullName>
    </submittedName>
</protein>
<feature type="compositionally biased region" description="Low complexity" evidence="1">
    <location>
        <begin position="107"/>
        <end position="122"/>
    </location>
</feature>
<reference evidence="2" key="1">
    <citation type="submission" date="2020-12" db="EMBL/GenBank/DDBJ databases">
        <authorList>
            <person name="Iha C."/>
        </authorList>
    </citation>
    <scope>NUCLEOTIDE SEQUENCE</scope>
</reference>
<organism evidence="2 3">
    <name type="scientific">Ostreobium quekettii</name>
    <dbReference type="NCBI Taxonomy" id="121088"/>
    <lineage>
        <taxon>Eukaryota</taxon>
        <taxon>Viridiplantae</taxon>
        <taxon>Chlorophyta</taxon>
        <taxon>core chlorophytes</taxon>
        <taxon>Ulvophyceae</taxon>
        <taxon>TCBD clade</taxon>
        <taxon>Bryopsidales</taxon>
        <taxon>Ostreobineae</taxon>
        <taxon>Ostreobiaceae</taxon>
        <taxon>Ostreobium</taxon>
    </lineage>
</organism>
<feature type="region of interest" description="Disordered" evidence="1">
    <location>
        <begin position="443"/>
        <end position="489"/>
    </location>
</feature>
<keyword evidence="3" id="KW-1185">Reference proteome</keyword>
<feature type="compositionally biased region" description="Low complexity" evidence="1">
    <location>
        <begin position="532"/>
        <end position="560"/>
    </location>
</feature>
<feature type="compositionally biased region" description="Basic residues" evidence="1">
    <location>
        <begin position="395"/>
        <end position="408"/>
    </location>
</feature>
<evidence type="ECO:0000256" key="1">
    <source>
        <dbReference type="SAM" id="MobiDB-lite"/>
    </source>
</evidence>
<dbReference type="Proteomes" id="UP000708148">
    <property type="component" value="Unassembled WGS sequence"/>
</dbReference>
<evidence type="ECO:0000313" key="3">
    <source>
        <dbReference type="Proteomes" id="UP000708148"/>
    </source>
</evidence>
<feature type="region of interest" description="Disordered" evidence="1">
    <location>
        <begin position="518"/>
        <end position="567"/>
    </location>
</feature>